<dbReference type="RefSeq" id="WP_042277697.1">
    <property type="nucleotide sequence ID" value="NZ_BBML01000002.1"/>
</dbReference>
<evidence type="ECO:0000313" key="3">
    <source>
        <dbReference type="Proteomes" id="UP000029221"/>
    </source>
</evidence>
<accession>A0A090QLL6</accession>
<sequence>MKNIILIATFFVTAITVAQRPLPKKGNDFTPEQRAELKVKKMAVALDLSDKQINSIQPLIANQELERQSLRENREEMKNLSNDEKFNRLNTRLDKKLDFKRKMKSILTADQYEKWQKMHKRKRTEGRKKHKRRRNE</sequence>
<feature type="compositionally biased region" description="Basic residues" evidence="1">
    <location>
        <begin position="117"/>
        <end position="136"/>
    </location>
</feature>
<dbReference type="Gene3D" id="1.20.120.1490">
    <property type="match status" value="1"/>
</dbReference>
<keyword evidence="3" id="KW-1185">Reference proteome</keyword>
<comment type="caution">
    <text evidence="2">The sequence shown here is derived from an EMBL/GenBank/DDBJ whole genome shotgun (WGS) entry which is preliminary data.</text>
</comment>
<dbReference type="AlphaFoldDB" id="A0A090QLL6"/>
<protein>
    <recommendedName>
        <fullName evidence="4">DUF4890 domain-containing protein</fullName>
    </recommendedName>
</protein>
<feature type="region of interest" description="Disordered" evidence="1">
    <location>
        <begin position="112"/>
        <end position="136"/>
    </location>
</feature>
<dbReference type="Proteomes" id="UP000029221">
    <property type="component" value="Unassembled WGS sequence"/>
</dbReference>
<organism evidence="2 3">
    <name type="scientific">Nonlabens tegetincola</name>
    <dbReference type="NCBI Taxonomy" id="323273"/>
    <lineage>
        <taxon>Bacteria</taxon>
        <taxon>Pseudomonadati</taxon>
        <taxon>Bacteroidota</taxon>
        <taxon>Flavobacteriia</taxon>
        <taxon>Flavobacteriales</taxon>
        <taxon>Flavobacteriaceae</taxon>
        <taxon>Nonlabens</taxon>
    </lineage>
</organism>
<proteinExistence type="predicted"/>
<reference evidence="2" key="1">
    <citation type="journal article" date="2014" name="Genome Announc.">
        <title>Draft Genome Sequences of Marine Flavobacterium Nonlabens Strains NR17, NR24, NR27, NR32, NR33, and Ara13.</title>
        <authorList>
            <person name="Nakanishi M."/>
            <person name="Meirelles P."/>
            <person name="Suzuki R."/>
            <person name="Takatani N."/>
            <person name="Mino S."/>
            <person name="Suda W."/>
            <person name="Oshima K."/>
            <person name="Hattori M."/>
            <person name="Ohkuma M."/>
            <person name="Hosokawa M."/>
            <person name="Miyashita K."/>
            <person name="Thompson F.L."/>
            <person name="Niwa A."/>
            <person name="Sawabe T."/>
            <person name="Sawabe T."/>
        </authorList>
    </citation>
    <scope>NUCLEOTIDE SEQUENCE [LARGE SCALE GENOMIC DNA]</scope>
    <source>
        <strain evidence="2">JCM 19294</strain>
    </source>
</reference>
<name>A0A090QLL6_9FLAO</name>
<evidence type="ECO:0000256" key="1">
    <source>
        <dbReference type="SAM" id="MobiDB-lite"/>
    </source>
</evidence>
<evidence type="ECO:0008006" key="4">
    <source>
        <dbReference type="Google" id="ProtNLM"/>
    </source>
</evidence>
<dbReference type="EMBL" id="BBML01000002">
    <property type="protein sequence ID" value="GAK96411.1"/>
    <property type="molecule type" value="Genomic_DNA"/>
</dbReference>
<gene>
    <name evidence="2" type="ORF">JCM19294_1924</name>
</gene>
<dbReference type="eggNOG" id="ENOG5032Y0C">
    <property type="taxonomic scope" value="Bacteria"/>
</dbReference>
<dbReference type="STRING" id="319236.BST91_08185"/>
<evidence type="ECO:0000313" key="2">
    <source>
        <dbReference type="EMBL" id="GAK96411.1"/>
    </source>
</evidence>